<accession>A0ABN2YQI0</accession>
<protein>
    <recommendedName>
        <fullName evidence="3">DUF4192 domain-containing protein</fullName>
    </recommendedName>
</protein>
<keyword evidence="2" id="KW-1185">Reference proteome</keyword>
<dbReference type="Pfam" id="PF13830">
    <property type="entry name" value="DUF4192"/>
    <property type="match status" value="1"/>
</dbReference>
<sequence length="337" mass="36808">MNDFIKFTAAADILAFIPHTLGESPKESFVALTMQGNRLGATLRMDAPFGADPVDYAQTLVSYLTADEAATGSILVIYTDENSSENSRPYSEHVAALRTELDIAGMPLRDAWMVTSEAWMNYLCTDPGCCAEEPLDAITTSTGNAAMIYAGSNITGFTEPAPFAGDAGTREAIAAHRPDGWAEGLENSRSQWARILENPGTLNGPIAQELAGAFQHPTTRDYLMTDVITSAPDQFTSVMLGVFPTRPDWARVDTAQEVAFELMKATPEGQRAPMLCLIGWLEWLKGKSSFAARYFKLALEDTADYRLAELLTELVNRGLVADCARNPEKSYARRMNP</sequence>
<gene>
    <name evidence="1" type="ORF">GCM10009825_12120</name>
</gene>
<proteinExistence type="predicted"/>
<dbReference type="EMBL" id="BAAAQB010000014">
    <property type="protein sequence ID" value="GAA2130850.1"/>
    <property type="molecule type" value="Genomic_DNA"/>
</dbReference>
<comment type="caution">
    <text evidence="1">The sequence shown here is derived from an EMBL/GenBank/DDBJ whole genome shotgun (WGS) entry which is preliminary data.</text>
</comment>
<organism evidence="1 2">
    <name type="scientific">Arthrobacter humicola</name>
    <dbReference type="NCBI Taxonomy" id="409291"/>
    <lineage>
        <taxon>Bacteria</taxon>
        <taxon>Bacillati</taxon>
        <taxon>Actinomycetota</taxon>
        <taxon>Actinomycetes</taxon>
        <taxon>Micrococcales</taxon>
        <taxon>Micrococcaceae</taxon>
        <taxon>Arthrobacter</taxon>
    </lineage>
</organism>
<reference evidence="1 2" key="1">
    <citation type="journal article" date="2019" name="Int. J. Syst. Evol. Microbiol.">
        <title>The Global Catalogue of Microorganisms (GCM) 10K type strain sequencing project: providing services to taxonomists for standard genome sequencing and annotation.</title>
        <authorList>
            <consortium name="The Broad Institute Genomics Platform"/>
            <consortium name="The Broad Institute Genome Sequencing Center for Infectious Disease"/>
            <person name="Wu L."/>
            <person name="Ma J."/>
        </authorList>
    </citation>
    <scope>NUCLEOTIDE SEQUENCE [LARGE SCALE GENOMIC DNA]</scope>
    <source>
        <strain evidence="1 2">JCM 15921</strain>
    </source>
</reference>
<evidence type="ECO:0000313" key="1">
    <source>
        <dbReference type="EMBL" id="GAA2130850.1"/>
    </source>
</evidence>
<dbReference type="Proteomes" id="UP001500102">
    <property type="component" value="Unassembled WGS sequence"/>
</dbReference>
<evidence type="ECO:0008006" key="3">
    <source>
        <dbReference type="Google" id="ProtNLM"/>
    </source>
</evidence>
<dbReference type="RefSeq" id="WP_344363286.1">
    <property type="nucleotide sequence ID" value="NZ_BAAAQB010000014.1"/>
</dbReference>
<dbReference type="InterPro" id="IPR025447">
    <property type="entry name" value="DUF4192"/>
</dbReference>
<name>A0ABN2YQI0_9MICC</name>
<evidence type="ECO:0000313" key="2">
    <source>
        <dbReference type="Proteomes" id="UP001500102"/>
    </source>
</evidence>